<dbReference type="PANTHER" id="PTHR34296">
    <property type="entry name" value="TRANSCRIPTIONAL ACTIVATOR PROTEIN MED"/>
    <property type="match status" value="1"/>
</dbReference>
<dbReference type="InterPro" id="IPR028082">
    <property type="entry name" value="Peripla_BP_I"/>
</dbReference>
<feature type="signal peptide" evidence="7">
    <location>
        <begin position="1"/>
        <end position="30"/>
    </location>
</feature>
<evidence type="ECO:0000259" key="8">
    <source>
        <dbReference type="Pfam" id="PF02608"/>
    </source>
</evidence>
<dbReference type="InterPro" id="IPR003760">
    <property type="entry name" value="PnrA-like"/>
</dbReference>
<sequence>MIRKRRMGMRSVPKVMVGVVAAAGIFAAGACGTPAATDRNVPQPPAKVRVGLLLAGPSHDGGFMEAGYNGAKRAEQQFGAEIAVVDRVAPKQPELERVLRELASGGVDLVVAQGGQNNAAAQVVAAEFPRTKFVVTQSDVTGPNLASYEVLQEQSAWLAGAAAGLLTESGVVGHMSGIRPVPGLKGRAAFVDGVAHTNPAARVLTNFSGDQDDVELARRVATAELDAGADQIFTMLNAGRPGVAEAIRAAGKGRQFGNVRDFVAEDPAVFAGSAVADSGVAVFRAIEDFANGRLHGGENVRIGLETPEAVRLTLAPDVPEHVRAEVEALRERIVNGEIEVSTTYSGPEFPNP</sequence>
<evidence type="ECO:0000313" key="9">
    <source>
        <dbReference type="EMBL" id="MDA3627744.1"/>
    </source>
</evidence>
<evidence type="ECO:0000256" key="6">
    <source>
        <dbReference type="ARBA" id="ARBA00023288"/>
    </source>
</evidence>
<organism evidence="9 10">
    <name type="scientific">Saccharopolyspora oryzae</name>
    <dbReference type="NCBI Taxonomy" id="2997343"/>
    <lineage>
        <taxon>Bacteria</taxon>
        <taxon>Bacillati</taxon>
        <taxon>Actinomycetota</taxon>
        <taxon>Actinomycetes</taxon>
        <taxon>Pseudonocardiales</taxon>
        <taxon>Pseudonocardiaceae</taxon>
        <taxon>Saccharopolyspora</taxon>
    </lineage>
</organism>
<comment type="subcellular location">
    <subcellularLocation>
        <location evidence="1">Cell membrane</location>
        <topology evidence="1">Lipid-anchor</topology>
    </subcellularLocation>
</comment>
<gene>
    <name evidence="9" type="ORF">OU415_20065</name>
</gene>
<dbReference type="Pfam" id="PF02608">
    <property type="entry name" value="Bmp"/>
    <property type="match status" value="1"/>
</dbReference>
<evidence type="ECO:0000256" key="1">
    <source>
        <dbReference type="ARBA" id="ARBA00004193"/>
    </source>
</evidence>
<comment type="caution">
    <text evidence="9">The sequence shown here is derived from an EMBL/GenBank/DDBJ whole genome shotgun (WGS) entry which is preliminary data.</text>
</comment>
<dbReference type="EMBL" id="JAQGLA010000032">
    <property type="protein sequence ID" value="MDA3627744.1"/>
    <property type="molecule type" value="Genomic_DNA"/>
</dbReference>
<evidence type="ECO:0000256" key="7">
    <source>
        <dbReference type="SAM" id="SignalP"/>
    </source>
</evidence>
<protein>
    <submittedName>
        <fullName evidence="9">BMP family protein</fullName>
    </submittedName>
</protein>
<dbReference type="InterPro" id="IPR050957">
    <property type="entry name" value="BMP_lipoprotein"/>
</dbReference>
<dbReference type="Proteomes" id="UP001210380">
    <property type="component" value="Unassembled WGS sequence"/>
</dbReference>
<dbReference type="CDD" id="cd06304">
    <property type="entry name" value="PBP1_BmpA_Med_PnrA-like"/>
    <property type="match status" value="1"/>
</dbReference>
<accession>A0ABT4V2X2</accession>
<reference evidence="9 10" key="1">
    <citation type="submission" date="2022-11" db="EMBL/GenBank/DDBJ databases">
        <title>Draft genome sequence of Saccharopolyspora sp. WRP15-2 isolated from rhizosphere soils of wild rice in Thailand.</title>
        <authorList>
            <person name="Duangmal K."/>
            <person name="Kammanee S."/>
            <person name="Muangham S."/>
        </authorList>
    </citation>
    <scope>NUCLEOTIDE SEQUENCE [LARGE SCALE GENOMIC DNA]</scope>
    <source>
        <strain evidence="9 10">WRP15-2</strain>
    </source>
</reference>
<feature type="domain" description="ABC transporter substrate-binding protein PnrA-like" evidence="8">
    <location>
        <begin position="47"/>
        <end position="341"/>
    </location>
</feature>
<keyword evidence="3" id="KW-1003">Cell membrane</keyword>
<dbReference type="PROSITE" id="PS51257">
    <property type="entry name" value="PROKAR_LIPOPROTEIN"/>
    <property type="match status" value="1"/>
</dbReference>
<evidence type="ECO:0000256" key="4">
    <source>
        <dbReference type="ARBA" id="ARBA00022729"/>
    </source>
</evidence>
<evidence type="ECO:0000313" key="10">
    <source>
        <dbReference type="Proteomes" id="UP001210380"/>
    </source>
</evidence>
<keyword evidence="5" id="KW-0472">Membrane</keyword>
<name>A0ABT4V2X2_9PSEU</name>
<dbReference type="PANTHER" id="PTHR34296:SF2">
    <property type="entry name" value="ABC TRANSPORTER GUANOSINE-BINDING PROTEIN NUPN"/>
    <property type="match status" value="1"/>
</dbReference>
<keyword evidence="6" id="KW-0449">Lipoprotein</keyword>
<evidence type="ECO:0000256" key="2">
    <source>
        <dbReference type="ARBA" id="ARBA00008610"/>
    </source>
</evidence>
<keyword evidence="4 7" id="KW-0732">Signal</keyword>
<feature type="chain" id="PRO_5045132299" evidence="7">
    <location>
        <begin position="31"/>
        <end position="352"/>
    </location>
</feature>
<keyword evidence="10" id="KW-1185">Reference proteome</keyword>
<evidence type="ECO:0000256" key="5">
    <source>
        <dbReference type="ARBA" id="ARBA00023136"/>
    </source>
</evidence>
<dbReference type="Gene3D" id="3.40.50.2300">
    <property type="match status" value="2"/>
</dbReference>
<dbReference type="RefSeq" id="WP_270950430.1">
    <property type="nucleotide sequence ID" value="NZ_JAQGLA010000032.1"/>
</dbReference>
<proteinExistence type="inferred from homology"/>
<dbReference type="SUPFAM" id="SSF53822">
    <property type="entry name" value="Periplasmic binding protein-like I"/>
    <property type="match status" value="1"/>
</dbReference>
<comment type="similarity">
    <text evidence="2">Belongs to the BMP lipoprotein family.</text>
</comment>
<evidence type="ECO:0000256" key="3">
    <source>
        <dbReference type="ARBA" id="ARBA00022475"/>
    </source>
</evidence>